<protein>
    <submittedName>
        <fullName evidence="2">HAD family hydrolase</fullName>
    </submittedName>
</protein>
<sequence length="240" mass="27450">MAKVILFDLDGTLLPMDTESFIQTYIKELAPRVAHIVEPQQFVPSLWAGTEAMIKNLDPMKTNEQVFEETFLKAANVNKEDIWPTLDHFYETVFPTFSHLTKPTQTAKKVVEEVVSQGYRVGIATNPVFPKVAIHHRLNWAGVADMPFEMVTVYEESTFTKPHTHYYESICNRLEVTPEECIMIGNDIQEDMVVSELGMKTFLVEGHVIDRGAPKYTFDESGTLEDLYERIVQRQGIFAK</sequence>
<dbReference type="SUPFAM" id="SSF56784">
    <property type="entry name" value="HAD-like"/>
    <property type="match status" value="1"/>
</dbReference>
<dbReference type="Proteomes" id="UP001148125">
    <property type="component" value="Unassembled WGS sequence"/>
</dbReference>
<dbReference type="InterPro" id="IPR036412">
    <property type="entry name" value="HAD-like_sf"/>
</dbReference>
<dbReference type="NCBIfam" id="TIGR01549">
    <property type="entry name" value="HAD-SF-IA-v1"/>
    <property type="match status" value="1"/>
</dbReference>
<accession>A0ABT5VDT3</accession>
<proteinExistence type="predicted"/>
<reference evidence="2" key="1">
    <citation type="submission" date="2024-05" db="EMBL/GenBank/DDBJ databases">
        <title>Alkalihalobacillus sp. strain MEB203 novel alkaliphilic bacterium from Lonar Lake, India.</title>
        <authorList>
            <person name="Joshi A."/>
            <person name="Thite S."/>
            <person name="Mengade P."/>
        </authorList>
    </citation>
    <scope>NUCLEOTIDE SEQUENCE</scope>
    <source>
        <strain evidence="2">MEB 203</strain>
    </source>
</reference>
<dbReference type="SFLD" id="SFLDS00003">
    <property type="entry name" value="Haloacid_Dehalogenase"/>
    <property type="match status" value="1"/>
</dbReference>
<dbReference type="InterPro" id="IPR051540">
    <property type="entry name" value="S-2-haloacid_dehalogenase"/>
</dbReference>
<dbReference type="PANTHER" id="PTHR43316">
    <property type="entry name" value="HYDROLASE, HALOACID DELAHOGENASE-RELATED"/>
    <property type="match status" value="1"/>
</dbReference>
<dbReference type="EMBL" id="JAOTPO010000005">
    <property type="protein sequence ID" value="MDE5413620.1"/>
    <property type="molecule type" value="Genomic_DNA"/>
</dbReference>
<dbReference type="Gene3D" id="3.40.50.1000">
    <property type="entry name" value="HAD superfamily/HAD-like"/>
    <property type="match status" value="1"/>
</dbReference>
<dbReference type="RefSeq" id="WP_275118238.1">
    <property type="nucleotide sequence ID" value="NZ_JAOTPO010000005.1"/>
</dbReference>
<evidence type="ECO:0000313" key="3">
    <source>
        <dbReference type="Proteomes" id="UP001148125"/>
    </source>
</evidence>
<dbReference type="InterPro" id="IPR006439">
    <property type="entry name" value="HAD-SF_hydro_IA"/>
</dbReference>
<name>A0ABT5VDT3_9BACI</name>
<keyword evidence="1 2" id="KW-0378">Hydrolase</keyword>
<keyword evidence="3" id="KW-1185">Reference proteome</keyword>
<gene>
    <name evidence="2" type="ORF">N7Z68_09490</name>
</gene>
<evidence type="ECO:0000256" key="1">
    <source>
        <dbReference type="ARBA" id="ARBA00022801"/>
    </source>
</evidence>
<dbReference type="PANTHER" id="PTHR43316:SF3">
    <property type="entry name" value="HALOACID DEHALOGENASE, TYPE II (AFU_ORTHOLOGUE AFUA_2G07750)-RELATED"/>
    <property type="match status" value="1"/>
</dbReference>
<organism evidence="2 3">
    <name type="scientific">Alkalihalobacterium chitinilyticum</name>
    <dbReference type="NCBI Taxonomy" id="2980103"/>
    <lineage>
        <taxon>Bacteria</taxon>
        <taxon>Bacillati</taxon>
        <taxon>Bacillota</taxon>
        <taxon>Bacilli</taxon>
        <taxon>Bacillales</taxon>
        <taxon>Bacillaceae</taxon>
        <taxon>Alkalihalobacterium</taxon>
    </lineage>
</organism>
<evidence type="ECO:0000313" key="2">
    <source>
        <dbReference type="EMBL" id="MDE5413620.1"/>
    </source>
</evidence>
<dbReference type="PRINTS" id="PR00413">
    <property type="entry name" value="HADHALOGNASE"/>
</dbReference>
<dbReference type="InterPro" id="IPR023214">
    <property type="entry name" value="HAD_sf"/>
</dbReference>
<dbReference type="SFLD" id="SFLDG01129">
    <property type="entry name" value="C1.5:_HAD__Beta-PGM__Phosphata"/>
    <property type="match status" value="1"/>
</dbReference>
<dbReference type="Pfam" id="PF00702">
    <property type="entry name" value="Hydrolase"/>
    <property type="match status" value="1"/>
</dbReference>
<dbReference type="GO" id="GO:0016787">
    <property type="term" value="F:hydrolase activity"/>
    <property type="evidence" value="ECO:0007669"/>
    <property type="project" value="UniProtKB-KW"/>
</dbReference>
<dbReference type="Gene3D" id="1.10.150.520">
    <property type="match status" value="1"/>
</dbReference>
<comment type="caution">
    <text evidence="2">The sequence shown here is derived from an EMBL/GenBank/DDBJ whole genome shotgun (WGS) entry which is preliminary data.</text>
</comment>